<dbReference type="GO" id="GO:0032259">
    <property type="term" value="P:methylation"/>
    <property type="evidence" value="ECO:0007669"/>
    <property type="project" value="UniProtKB-KW"/>
</dbReference>
<comment type="caution">
    <text evidence="11">The sequence shown here is derived from an EMBL/GenBank/DDBJ whole genome shotgun (WGS) entry which is preliminary data.</text>
</comment>
<dbReference type="InterPro" id="IPR014048">
    <property type="entry name" value="MethylDNA_cys_MeTrfase_DNA-bd"/>
</dbReference>
<dbReference type="CDD" id="cd06445">
    <property type="entry name" value="ATase"/>
    <property type="match status" value="1"/>
</dbReference>
<comment type="catalytic activity">
    <reaction evidence="1">
        <text>a 4-O-methyl-thymidine in DNA + L-cysteinyl-[protein] = a thymidine in DNA + S-methyl-L-cysteinyl-[protein]</text>
        <dbReference type="Rhea" id="RHEA:53428"/>
        <dbReference type="Rhea" id="RHEA-COMP:10131"/>
        <dbReference type="Rhea" id="RHEA-COMP:10132"/>
        <dbReference type="Rhea" id="RHEA-COMP:13555"/>
        <dbReference type="Rhea" id="RHEA-COMP:13556"/>
        <dbReference type="ChEBI" id="CHEBI:29950"/>
        <dbReference type="ChEBI" id="CHEBI:82612"/>
        <dbReference type="ChEBI" id="CHEBI:137386"/>
        <dbReference type="ChEBI" id="CHEBI:137387"/>
        <dbReference type="EC" id="2.1.1.63"/>
    </reaction>
</comment>
<dbReference type="Pfam" id="PF01035">
    <property type="entry name" value="DNA_binding_1"/>
    <property type="match status" value="1"/>
</dbReference>
<comment type="catalytic activity">
    <reaction evidence="8">
        <text>a 6-O-methyl-2'-deoxyguanosine in DNA + L-cysteinyl-[protein] = S-methyl-L-cysteinyl-[protein] + a 2'-deoxyguanosine in DNA</text>
        <dbReference type="Rhea" id="RHEA:24000"/>
        <dbReference type="Rhea" id="RHEA-COMP:10131"/>
        <dbReference type="Rhea" id="RHEA-COMP:10132"/>
        <dbReference type="Rhea" id="RHEA-COMP:11367"/>
        <dbReference type="Rhea" id="RHEA-COMP:11368"/>
        <dbReference type="ChEBI" id="CHEBI:29950"/>
        <dbReference type="ChEBI" id="CHEBI:82612"/>
        <dbReference type="ChEBI" id="CHEBI:85445"/>
        <dbReference type="ChEBI" id="CHEBI:85448"/>
        <dbReference type="EC" id="2.1.1.63"/>
    </reaction>
</comment>
<dbReference type="Pfam" id="PF02870">
    <property type="entry name" value="Methyltransf_1N"/>
    <property type="match status" value="1"/>
</dbReference>
<keyword evidence="12" id="KW-1185">Reference proteome</keyword>
<dbReference type="NCBIfam" id="TIGR00589">
    <property type="entry name" value="ogt"/>
    <property type="match status" value="1"/>
</dbReference>
<dbReference type="Proteomes" id="UP001156140">
    <property type="component" value="Unassembled WGS sequence"/>
</dbReference>
<dbReference type="InterPro" id="IPR001497">
    <property type="entry name" value="MethylDNA_cys_MeTrfase_AS"/>
</dbReference>
<name>A0AA41QN50_9HYPH</name>
<evidence type="ECO:0000256" key="6">
    <source>
        <dbReference type="ARBA" id="ARBA00022763"/>
    </source>
</evidence>
<evidence type="ECO:0000256" key="1">
    <source>
        <dbReference type="ARBA" id="ARBA00001286"/>
    </source>
</evidence>
<dbReference type="InterPro" id="IPR036631">
    <property type="entry name" value="MGMT_N_sf"/>
</dbReference>
<evidence type="ECO:0000259" key="9">
    <source>
        <dbReference type="Pfam" id="PF01035"/>
    </source>
</evidence>
<proteinExistence type="inferred from homology"/>
<keyword evidence="6" id="KW-0227">DNA damage</keyword>
<dbReference type="SUPFAM" id="SSF53155">
    <property type="entry name" value="Methylated DNA-protein cysteine methyltransferase domain"/>
    <property type="match status" value="1"/>
</dbReference>
<dbReference type="Gene3D" id="1.10.10.10">
    <property type="entry name" value="Winged helix-like DNA-binding domain superfamily/Winged helix DNA-binding domain"/>
    <property type="match status" value="1"/>
</dbReference>
<dbReference type="PROSITE" id="PS00374">
    <property type="entry name" value="MGMT"/>
    <property type="match status" value="1"/>
</dbReference>
<dbReference type="RefSeq" id="WP_182400025.1">
    <property type="nucleotide sequence ID" value="NZ_JAKETQ010000001.1"/>
</dbReference>
<dbReference type="EC" id="2.1.1.63" evidence="3"/>
<protein>
    <recommendedName>
        <fullName evidence="3">methylated-DNA--[protein]-cysteine S-methyltransferase</fullName>
        <ecNumber evidence="3">2.1.1.63</ecNumber>
    </recommendedName>
</protein>
<keyword evidence="4" id="KW-0489">Methyltransferase</keyword>
<feature type="domain" description="Methylguanine DNA methyltransferase ribonuclease-like" evidence="10">
    <location>
        <begin position="4"/>
        <end position="81"/>
    </location>
</feature>
<gene>
    <name evidence="11" type="ORF">ML536_11880</name>
</gene>
<reference evidence="11" key="1">
    <citation type="submission" date="2022-03" db="EMBL/GenBank/DDBJ databases">
        <title>The complete genome sequence of a Methyloterrigena soli.</title>
        <authorList>
            <person name="Zi Z."/>
        </authorList>
    </citation>
    <scope>NUCLEOTIDE SEQUENCE</scope>
    <source>
        <strain evidence="11">M48</strain>
    </source>
</reference>
<evidence type="ECO:0000259" key="10">
    <source>
        <dbReference type="Pfam" id="PF02870"/>
    </source>
</evidence>
<keyword evidence="5" id="KW-0808">Transferase</keyword>
<evidence type="ECO:0000313" key="12">
    <source>
        <dbReference type="Proteomes" id="UP001156140"/>
    </source>
</evidence>
<dbReference type="GO" id="GO:0006281">
    <property type="term" value="P:DNA repair"/>
    <property type="evidence" value="ECO:0007669"/>
    <property type="project" value="UniProtKB-KW"/>
</dbReference>
<sequence length="182" mass="19605">MPAYCLIATAIGPVGLVWSETGITRVQLPDADGARTLARLTRGLDDAEEAHPPEWLEPTVKRLQQYFAGAKIDLSAEPLDFSGVPEFHERLYREMLKLAWGETVTYGELAERVGSPGAAQSVGQAMGKNPMPIIVPCHRVLASGNKMGGFSAPGGVKTKLLLLDMEGIRLGARNPAQMAFSF</sequence>
<evidence type="ECO:0000256" key="3">
    <source>
        <dbReference type="ARBA" id="ARBA00011918"/>
    </source>
</evidence>
<dbReference type="GO" id="GO:0003908">
    <property type="term" value="F:methylated-DNA-[protein]-cysteine S-methyltransferase activity"/>
    <property type="evidence" value="ECO:0007669"/>
    <property type="project" value="UniProtKB-EC"/>
</dbReference>
<evidence type="ECO:0000256" key="4">
    <source>
        <dbReference type="ARBA" id="ARBA00022603"/>
    </source>
</evidence>
<dbReference type="InterPro" id="IPR008332">
    <property type="entry name" value="MethylG_MeTrfase_N"/>
</dbReference>
<dbReference type="PANTHER" id="PTHR10815">
    <property type="entry name" value="METHYLATED-DNA--PROTEIN-CYSTEINE METHYLTRANSFERASE"/>
    <property type="match status" value="1"/>
</dbReference>
<dbReference type="FunFam" id="1.10.10.10:FF:000214">
    <property type="entry name" value="Methylated-DNA--protein-cysteine methyltransferase"/>
    <property type="match status" value="1"/>
</dbReference>
<evidence type="ECO:0000256" key="7">
    <source>
        <dbReference type="ARBA" id="ARBA00023204"/>
    </source>
</evidence>
<organism evidence="11 12">
    <name type="scientific">Paradevosia shaoguanensis</name>
    <dbReference type="NCBI Taxonomy" id="1335043"/>
    <lineage>
        <taxon>Bacteria</taxon>
        <taxon>Pseudomonadati</taxon>
        <taxon>Pseudomonadota</taxon>
        <taxon>Alphaproteobacteria</taxon>
        <taxon>Hyphomicrobiales</taxon>
        <taxon>Devosiaceae</taxon>
        <taxon>Paradevosia</taxon>
    </lineage>
</organism>
<evidence type="ECO:0000256" key="2">
    <source>
        <dbReference type="ARBA" id="ARBA00008711"/>
    </source>
</evidence>
<dbReference type="SUPFAM" id="SSF46767">
    <property type="entry name" value="Methylated DNA-protein cysteine methyltransferase, C-terminal domain"/>
    <property type="match status" value="1"/>
</dbReference>
<dbReference type="PANTHER" id="PTHR10815:SF5">
    <property type="entry name" value="METHYLATED-DNA--PROTEIN-CYSTEINE METHYLTRANSFERASE"/>
    <property type="match status" value="1"/>
</dbReference>
<dbReference type="AlphaFoldDB" id="A0AA41QN50"/>
<keyword evidence="7" id="KW-0234">DNA repair</keyword>
<feature type="domain" description="Methylated-DNA-[protein]-cysteine S-methyltransferase DNA binding" evidence="9">
    <location>
        <begin position="86"/>
        <end position="168"/>
    </location>
</feature>
<dbReference type="InterPro" id="IPR036217">
    <property type="entry name" value="MethylDNA_cys_MeTrfase_DNAb"/>
</dbReference>
<dbReference type="EMBL" id="JALAZD010000001">
    <property type="protein sequence ID" value="MCI0127523.1"/>
    <property type="molecule type" value="Genomic_DNA"/>
</dbReference>
<dbReference type="InterPro" id="IPR036388">
    <property type="entry name" value="WH-like_DNA-bd_sf"/>
</dbReference>
<evidence type="ECO:0000256" key="8">
    <source>
        <dbReference type="ARBA" id="ARBA00049348"/>
    </source>
</evidence>
<accession>A0AA41QN50</accession>
<evidence type="ECO:0000256" key="5">
    <source>
        <dbReference type="ARBA" id="ARBA00022679"/>
    </source>
</evidence>
<evidence type="ECO:0000313" key="11">
    <source>
        <dbReference type="EMBL" id="MCI0127523.1"/>
    </source>
</evidence>
<dbReference type="Gene3D" id="3.30.160.70">
    <property type="entry name" value="Methylated DNA-protein cysteine methyltransferase domain"/>
    <property type="match status" value="1"/>
</dbReference>
<comment type="similarity">
    <text evidence="2">Belongs to the MGMT family.</text>
</comment>